<comment type="caution">
    <text evidence="3">The sequence shown here is derived from an EMBL/GenBank/DDBJ whole genome shotgun (WGS) entry which is preliminary data.</text>
</comment>
<gene>
    <name evidence="3" type="ORF">A0H76_1815</name>
</gene>
<sequence>MMVGTSIFAMLLSIFNFTMVSCSQEQEGDAVKSSQVNTDTTVQGDGNASVEFDNDDVEKGVTPEQGETKNENLKVNPPVRTDKKSIEN</sequence>
<accession>A0A1X0QGH4</accession>
<organism evidence="3 4">
    <name type="scientific">Hepatospora eriocheir</name>
    <dbReference type="NCBI Taxonomy" id="1081669"/>
    <lineage>
        <taxon>Eukaryota</taxon>
        <taxon>Fungi</taxon>
        <taxon>Fungi incertae sedis</taxon>
        <taxon>Microsporidia</taxon>
        <taxon>Hepatosporidae</taxon>
        <taxon>Hepatospora</taxon>
    </lineage>
</organism>
<dbReference type="VEuPathDB" id="MicrosporidiaDB:HERIO_2382"/>
<proteinExistence type="predicted"/>
<reference evidence="3 4" key="1">
    <citation type="journal article" date="2017" name="Environ. Microbiol.">
        <title>Decay of the glycolytic pathway and adaptation to intranuclear parasitism within Enterocytozoonidae microsporidia.</title>
        <authorList>
            <person name="Wiredu Boakye D."/>
            <person name="Jaroenlak P."/>
            <person name="Prachumwat A."/>
            <person name="Williams T.A."/>
            <person name="Bateman K.S."/>
            <person name="Itsathitphaisarn O."/>
            <person name="Sritunyalucksana K."/>
            <person name="Paszkiewicz K.H."/>
            <person name="Moore K.A."/>
            <person name="Stentiford G.D."/>
            <person name="Williams B.A."/>
        </authorList>
    </citation>
    <scope>NUCLEOTIDE SEQUENCE [LARGE SCALE GENOMIC DNA]</scope>
    <source>
        <strain evidence="4">canceri</strain>
    </source>
</reference>
<feature type="compositionally biased region" description="Polar residues" evidence="1">
    <location>
        <begin position="32"/>
        <end position="46"/>
    </location>
</feature>
<evidence type="ECO:0000256" key="1">
    <source>
        <dbReference type="SAM" id="MobiDB-lite"/>
    </source>
</evidence>
<evidence type="ECO:0000313" key="3">
    <source>
        <dbReference type="EMBL" id="ORD98861.1"/>
    </source>
</evidence>
<keyword evidence="2" id="KW-0732">Signal</keyword>
<feature type="region of interest" description="Disordered" evidence="1">
    <location>
        <begin position="28"/>
        <end position="88"/>
    </location>
</feature>
<evidence type="ECO:0008006" key="5">
    <source>
        <dbReference type="Google" id="ProtNLM"/>
    </source>
</evidence>
<evidence type="ECO:0000313" key="4">
    <source>
        <dbReference type="Proteomes" id="UP000192501"/>
    </source>
</evidence>
<feature type="compositionally biased region" description="Basic and acidic residues" evidence="1">
    <location>
        <begin position="57"/>
        <end position="72"/>
    </location>
</feature>
<dbReference type="Proteomes" id="UP000192501">
    <property type="component" value="Unassembled WGS sequence"/>
</dbReference>
<name>A0A1X0QGH4_9MICR</name>
<evidence type="ECO:0000256" key="2">
    <source>
        <dbReference type="SAM" id="SignalP"/>
    </source>
</evidence>
<protein>
    <recommendedName>
        <fullName evidence="5">Secreted protein</fullName>
    </recommendedName>
</protein>
<dbReference type="AlphaFoldDB" id="A0A1X0QGH4"/>
<dbReference type="VEuPathDB" id="MicrosporidiaDB:A0H76_1815"/>
<feature type="chain" id="PRO_5012823429" description="Secreted protein" evidence="2">
    <location>
        <begin position="23"/>
        <end position="88"/>
    </location>
</feature>
<feature type="signal peptide" evidence="2">
    <location>
        <begin position="1"/>
        <end position="22"/>
    </location>
</feature>
<dbReference type="EMBL" id="LTAI01000409">
    <property type="protein sequence ID" value="ORD98861.1"/>
    <property type="molecule type" value="Genomic_DNA"/>
</dbReference>